<reference evidence="1" key="1">
    <citation type="submission" date="2018-05" db="EMBL/GenBank/DDBJ databases">
        <title>Draft genome of Mucuna pruriens seed.</title>
        <authorList>
            <person name="Nnadi N.E."/>
            <person name="Vos R."/>
            <person name="Hasami M.H."/>
            <person name="Devisetty U.K."/>
            <person name="Aguiy J.C."/>
        </authorList>
    </citation>
    <scope>NUCLEOTIDE SEQUENCE [LARGE SCALE GENOMIC DNA]</scope>
    <source>
        <strain evidence="1">JCA_2017</strain>
    </source>
</reference>
<dbReference type="Proteomes" id="UP000257109">
    <property type="component" value="Unassembled WGS sequence"/>
</dbReference>
<gene>
    <name evidence="1" type="ORF">CR513_09274</name>
</gene>
<proteinExistence type="predicted"/>
<dbReference type="EMBL" id="QJKJ01001633">
    <property type="protein sequence ID" value="RDY06699.1"/>
    <property type="molecule type" value="Genomic_DNA"/>
</dbReference>
<keyword evidence="2" id="KW-1185">Reference proteome</keyword>
<name>A0A371HV89_MUCPR</name>
<accession>A0A371HV89</accession>
<evidence type="ECO:0000313" key="2">
    <source>
        <dbReference type="Proteomes" id="UP000257109"/>
    </source>
</evidence>
<dbReference type="AlphaFoldDB" id="A0A371HV89"/>
<sequence length="271" mass="31836">MTSISSDEINSYSRKSKCMMKQLDRLEEYLAKMEGGLEVVKVDTMSMPRWRHPARRRRNLPCPYTRAHAVEWGVQRISPRILRAQAIGRGVGKIEKGRSIREIEEIGGERRNHIEKEGMRGRLKGERRERRYEEPHHEIRRYFESPQRDEREVLRRAPMDDLKCHIPPFIGDGDMESYLDWEMKRLVLYGLGKALSDTVLAKCNRRYRVGLTLSQTEKQETGNQVLSGSFVRLTVHISLRYSCDDRQTFVHCHTEELRNCYLINWQGLSSS</sequence>
<organism evidence="1 2">
    <name type="scientific">Mucuna pruriens</name>
    <name type="common">Velvet bean</name>
    <name type="synonym">Dolichos pruriens</name>
    <dbReference type="NCBI Taxonomy" id="157652"/>
    <lineage>
        <taxon>Eukaryota</taxon>
        <taxon>Viridiplantae</taxon>
        <taxon>Streptophyta</taxon>
        <taxon>Embryophyta</taxon>
        <taxon>Tracheophyta</taxon>
        <taxon>Spermatophyta</taxon>
        <taxon>Magnoliopsida</taxon>
        <taxon>eudicotyledons</taxon>
        <taxon>Gunneridae</taxon>
        <taxon>Pentapetalae</taxon>
        <taxon>rosids</taxon>
        <taxon>fabids</taxon>
        <taxon>Fabales</taxon>
        <taxon>Fabaceae</taxon>
        <taxon>Papilionoideae</taxon>
        <taxon>50 kb inversion clade</taxon>
        <taxon>NPAAA clade</taxon>
        <taxon>indigoferoid/millettioid clade</taxon>
        <taxon>Phaseoleae</taxon>
        <taxon>Mucuna</taxon>
    </lineage>
</organism>
<feature type="non-terminal residue" evidence="1">
    <location>
        <position position="1"/>
    </location>
</feature>
<comment type="caution">
    <text evidence="1">The sequence shown here is derived from an EMBL/GenBank/DDBJ whole genome shotgun (WGS) entry which is preliminary data.</text>
</comment>
<evidence type="ECO:0000313" key="1">
    <source>
        <dbReference type="EMBL" id="RDY06699.1"/>
    </source>
</evidence>
<protein>
    <submittedName>
        <fullName evidence="1">Uncharacterized protein</fullName>
    </submittedName>
</protein>